<accession>A0A0S8JY56</accession>
<gene>
    <name evidence="1" type="ORF">AMJ74_04550</name>
</gene>
<name>A0A0S8JY56_UNCW3</name>
<evidence type="ECO:0000313" key="1">
    <source>
        <dbReference type="EMBL" id="KPL13819.1"/>
    </source>
</evidence>
<dbReference type="Proteomes" id="UP000050975">
    <property type="component" value="Unassembled WGS sequence"/>
</dbReference>
<evidence type="ECO:0000313" key="2">
    <source>
        <dbReference type="Proteomes" id="UP000050975"/>
    </source>
</evidence>
<dbReference type="SUPFAM" id="SSF69318">
    <property type="entry name" value="Integrin alpha N-terminal domain"/>
    <property type="match status" value="1"/>
</dbReference>
<sequence length="98" mass="10695">MQKLLIFVLILAGVAFATPPMFHNYVYVEANNSPIAVSSHANPCVVDWDGDGVKDLLLGEFTGGRIRFYSNDGSNNAPHFTTFTYLQADGAIIQLPYG</sequence>
<protein>
    <recommendedName>
        <fullName evidence="3">VCBS repeat-containing protein</fullName>
    </recommendedName>
</protein>
<dbReference type="InterPro" id="IPR028994">
    <property type="entry name" value="Integrin_alpha_N"/>
</dbReference>
<organism evidence="1 2">
    <name type="scientific">candidate division WOR_3 bacterium SM1_77</name>
    <dbReference type="NCBI Taxonomy" id="1703778"/>
    <lineage>
        <taxon>Bacteria</taxon>
        <taxon>Bacteria division WOR-3</taxon>
    </lineage>
</organism>
<comment type="caution">
    <text evidence="1">The sequence shown here is derived from an EMBL/GenBank/DDBJ whole genome shotgun (WGS) entry which is preliminary data.</text>
</comment>
<evidence type="ECO:0008006" key="3">
    <source>
        <dbReference type="Google" id="ProtNLM"/>
    </source>
</evidence>
<proteinExistence type="predicted"/>
<reference evidence="1 2" key="1">
    <citation type="journal article" date="2015" name="Microbiome">
        <title>Genomic resolution of linkages in carbon, nitrogen, and sulfur cycling among widespread estuary sediment bacteria.</title>
        <authorList>
            <person name="Baker B.J."/>
            <person name="Lazar C.S."/>
            <person name="Teske A.P."/>
            <person name="Dick G.J."/>
        </authorList>
    </citation>
    <scope>NUCLEOTIDE SEQUENCE [LARGE SCALE GENOMIC DNA]</scope>
    <source>
        <strain evidence="1">SM1_77</strain>
    </source>
</reference>
<dbReference type="AlphaFoldDB" id="A0A0S8JY56"/>
<dbReference type="EMBL" id="LJVE01000083">
    <property type="protein sequence ID" value="KPL13819.1"/>
    <property type="molecule type" value="Genomic_DNA"/>
</dbReference>